<dbReference type="EMBL" id="DXAN01000007">
    <property type="protein sequence ID" value="HJA08309.1"/>
    <property type="molecule type" value="Genomic_DNA"/>
</dbReference>
<comment type="catalytic activity">
    <reaction evidence="8">
        <text>(6S)-5-methyl-5,6,7,8-tetrahydrofolate + NAD(+) = (6R)-5,10-methylene-5,6,7,8-tetrahydrofolate + NADH + H(+)</text>
        <dbReference type="Rhea" id="RHEA:19821"/>
        <dbReference type="ChEBI" id="CHEBI:15378"/>
        <dbReference type="ChEBI" id="CHEBI:15636"/>
        <dbReference type="ChEBI" id="CHEBI:18608"/>
        <dbReference type="ChEBI" id="CHEBI:57540"/>
        <dbReference type="ChEBI" id="CHEBI:57945"/>
        <dbReference type="EC" id="1.5.1.54"/>
    </reaction>
    <physiologicalReaction direction="right-to-left" evidence="8">
        <dbReference type="Rhea" id="RHEA:19823"/>
    </physiologicalReaction>
</comment>
<reference evidence="10" key="2">
    <citation type="submission" date="2021-04" db="EMBL/GenBank/DDBJ databases">
        <authorList>
            <person name="Gilroy R."/>
        </authorList>
    </citation>
    <scope>NUCLEOTIDE SEQUENCE</scope>
    <source>
        <strain evidence="10">CHK186-16707</strain>
    </source>
</reference>
<dbReference type="Proteomes" id="UP000824225">
    <property type="component" value="Unassembled WGS sequence"/>
</dbReference>
<comment type="similarity">
    <text evidence="3 9">Belongs to the methylenetetrahydrofolate reductase family.</text>
</comment>
<dbReference type="Gene3D" id="3.20.20.220">
    <property type="match status" value="1"/>
</dbReference>
<evidence type="ECO:0000256" key="8">
    <source>
        <dbReference type="ARBA" id="ARBA00048628"/>
    </source>
</evidence>
<evidence type="ECO:0000256" key="3">
    <source>
        <dbReference type="ARBA" id="ARBA00006743"/>
    </source>
</evidence>
<keyword evidence="4 9" id="KW-0285">Flavoprotein</keyword>
<accession>A0A9D2KJX0</accession>
<evidence type="ECO:0000256" key="5">
    <source>
        <dbReference type="ARBA" id="ARBA00022827"/>
    </source>
</evidence>
<dbReference type="Pfam" id="PF02219">
    <property type="entry name" value="MTHFR"/>
    <property type="match status" value="1"/>
</dbReference>
<protein>
    <recommendedName>
        <fullName evidence="9">Methylenetetrahydrofolate reductase</fullName>
    </recommendedName>
</protein>
<dbReference type="InterPro" id="IPR003171">
    <property type="entry name" value="Mehydrof_redctse-like"/>
</dbReference>
<keyword evidence="6 9" id="KW-0560">Oxidoreductase</keyword>
<dbReference type="InterPro" id="IPR029041">
    <property type="entry name" value="FAD-linked_oxidoreductase-like"/>
</dbReference>
<evidence type="ECO:0000256" key="4">
    <source>
        <dbReference type="ARBA" id="ARBA00022630"/>
    </source>
</evidence>
<dbReference type="PANTHER" id="PTHR45754">
    <property type="entry name" value="METHYLENETETRAHYDROFOLATE REDUCTASE"/>
    <property type="match status" value="1"/>
</dbReference>
<dbReference type="CDD" id="cd00537">
    <property type="entry name" value="MTHFR"/>
    <property type="match status" value="1"/>
</dbReference>
<comment type="caution">
    <text evidence="10">The sequence shown here is derived from an EMBL/GenBank/DDBJ whole genome shotgun (WGS) entry which is preliminary data.</text>
</comment>
<evidence type="ECO:0000313" key="10">
    <source>
        <dbReference type="EMBL" id="HJA08309.1"/>
    </source>
</evidence>
<evidence type="ECO:0000256" key="9">
    <source>
        <dbReference type="RuleBase" id="RU003862"/>
    </source>
</evidence>
<dbReference type="GO" id="GO:0106312">
    <property type="term" value="F:methylenetetrahydrofolate reductase (NADH) activity"/>
    <property type="evidence" value="ECO:0007669"/>
    <property type="project" value="UniProtKB-EC"/>
</dbReference>
<proteinExistence type="inferred from homology"/>
<dbReference type="GO" id="GO:0071949">
    <property type="term" value="F:FAD binding"/>
    <property type="evidence" value="ECO:0007669"/>
    <property type="project" value="TreeGrafter"/>
</dbReference>
<dbReference type="SUPFAM" id="SSF51730">
    <property type="entry name" value="FAD-linked oxidoreductase"/>
    <property type="match status" value="1"/>
</dbReference>
<dbReference type="GO" id="GO:0009086">
    <property type="term" value="P:methionine biosynthetic process"/>
    <property type="evidence" value="ECO:0007669"/>
    <property type="project" value="TreeGrafter"/>
</dbReference>
<gene>
    <name evidence="10" type="ORF">H9962_03850</name>
</gene>
<organism evidence="10 11">
    <name type="scientific">Candidatus Mailhella merdigallinarum</name>
    <dbReference type="NCBI Taxonomy" id="2838658"/>
    <lineage>
        <taxon>Bacteria</taxon>
        <taxon>Pseudomonadati</taxon>
        <taxon>Thermodesulfobacteriota</taxon>
        <taxon>Desulfovibrionia</taxon>
        <taxon>Desulfovibrionales</taxon>
        <taxon>Desulfovibrionaceae</taxon>
        <taxon>Mailhella</taxon>
    </lineage>
</organism>
<comment type="cofactor">
    <cofactor evidence="1 9">
        <name>FAD</name>
        <dbReference type="ChEBI" id="CHEBI:57692"/>
    </cofactor>
</comment>
<sequence length="291" mass="31743">MKIRQALEARKGPFYSLEFFPPKDPAEWPAFFGIVERLKALDPLFASVTCGAGGSTRSYTLDIASRLKRDYGLEPMPHLTCVGATAGSLAGALDGFREAGIDNVMALRGDKPRDAGPDWNEGAFRHAEDLVRFTREERPGFGVGVAAYPAPHPESPSFRSDRDHLVHKIRAGADLVVTQLFFDSREYFALADHLREHGVDAPIIPGVLPIQSLASIRRTLSMCGANIPGKLYLQLEEAHDKGGTEAVKEAGLAFAVDQIRRLLDGGAPGVHLYTLNRAELCLRIADEVGRL</sequence>
<dbReference type="AlphaFoldDB" id="A0A9D2KJX0"/>
<evidence type="ECO:0000256" key="7">
    <source>
        <dbReference type="ARBA" id="ARBA00034478"/>
    </source>
</evidence>
<keyword evidence="5 9" id="KW-0274">FAD</keyword>
<dbReference type="PANTHER" id="PTHR45754:SF3">
    <property type="entry name" value="METHYLENETETRAHYDROFOLATE REDUCTASE (NADPH)"/>
    <property type="match status" value="1"/>
</dbReference>
<reference evidence="10" key="1">
    <citation type="journal article" date="2021" name="PeerJ">
        <title>Extensive microbial diversity within the chicken gut microbiome revealed by metagenomics and culture.</title>
        <authorList>
            <person name="Gilroy R."/>
            <person name="Ravi A."/>
            <person name="Getino M."/>
            <person name="Pursley I."/>
            <person name="Horton D.L."/>
            <person name="Alikhan N.F."/>
            <person name="Baker D."/>
            <person name="Gharbi K."/>
            <person name="Hall N."/>
            <person name="Watson M."/>
            <person name="Adriaenssens E.M."/>
            <person name="Foster-Nyarko E."/>
            <person name="Jarju S."/>
            <person name="Secka A."/>
            <person name="Antonio M."/>
            <person name="Oren A."/>
            <person name="Chaudhuri R.R."/>
            <person name="La Ragione R."/>
            <person name="Hildebrand F."/>
            <person name="Pallen M.J."/>
        </authorList>
    </citation>
    <scope>NUCLEOTIDE SEQUENCE</scope>
    <source>
        <strain evidence="10">CHK186-16707</strain>
    </source>
</reference>
<dbReference type="GO" id="GO:0035999">
    <property type="term" value="P:tetrahydrofolate interconversion"/>
    <property type="evidence" value="ECO:0007669"/>
    <property type="project" value="TreeGrafter"/>
</dbReference>
<dbReference type="GO" id="GO:0005829">
    <property type="term" value="C:cytosol"/>
    <property type="evidence" value="ECO:0007669"/>
    <property type="project" value="TreeGrafter"/>
</dbReference>
<evidence type="ECO:0000313" key="11">
    <source>
        <dbReference type="Proteomes" id="UP000824225"/>
    </source>
</evidence>
<evidence type="ECO:0000256" key="1">
    <source>
        <dbReference type="ARBA" id="ARBA00001974"/>
    </source>
</evidence>
<name>A0A9D2KJX0_9BACT</name>
<comment type="pathway">
    <text evidence="7">Amino-acid biosynthesis; L-methionine biosynthesis via de novo pathway.</text>
</comment>
<evidence type="ECO:0000256" key="6">
    <source>
        <dbReference type="ARBA" id="ARBA00023002"/>
    </source>
</evidence>
<comment type="pathway">
    <text evidence="2 9">One-carbon metabolism; tetrahydrofolate interconversion.</text>
</comment>
<evidence type="ECO:0000256" key="2">
    <source>
        <dbReference type="ARBA" id="ARBA00004777"/>
    </source>
</evidence>